<evidence type="ECO:0000256" key="6">
    <source>
        <dbReference type="ARBA" id="ARBA00023014"/>
    </source>
</evidence>
<dbReference type="PANTHER" id="PTHR43756:SF5">
    <property type="entry name" value="CHOLINE MONOOXYGENASE, CHLOROPLASTIC"/>
    <property type="match status" value="1"/>
</dbReference>
<keyword evidence="5" id="KW-0408">Iron</keyword>
<dbReference type="Gene3D" id="2.102.10.10">
    <property type="entry name" value="Rieske [2Fe-2S] iron-sulphur domain"/>
    <property type="match status" value="1"/>
</dbReference>
<evidence type="ECO:0000259" key="7">
    <source>
        <dbReference type="PROSITE" id="PS51296"/>
    </source>
</evidence>
<dbReference type="Proteomes" id="UP000549617">
    <property type="component" value="Unassembled WGS sequence"/>
</dbReference>
<keyword evidence="3" id="KW-0479">Metal-binding</keyword>
<dbReference type="EMBL" id="JACIJC010000003">
    <property type="protein sequence ID" value="MBB5685736.1"/>
    <property type="molecule type" value="Genomic_DNA"/>
</dbReference>
<dbReference type="InterPro" id="IPR017941">
    <property type="entry name" value="Rieske_2Fe-2S"/>
</dbReference>
<dbReference type="CDD" id="cd00680">
    <property type="entry name" value="RHO_alpha_C"/>
    <property type="match status" value="1"/>
</dbReference>
<dbReference type="RefSeq" id="WP_184017500.1">
    <property type="nucleotide sequence ID" value="NZ_JACIJC010000003.1"/>
</dbReference>
<comment type="caution">
    <text evidence="8">The sequence shown here is derived from an EMBL/GenBank/DDBJ whole genome shotgun (WGS) entry which is preliminary data.</text>
</comment>
<dbReference type="InterPro" id="IPR036922">
    <property type="entry name" value="Rieske_2Fe-2S_sf"/>
</dbReference>
<dbReference type="PANTHER" id="PTHR43756">
    <property type="entry name" value="CHOLINE MONOOXYGENASE, CHLOROPLASTIC"/>
    <property type="match status" value="1"/>
</dbReference>
<dbReference type="CDD" id="cd03469">
    <property type="entry name" value="Rieske_RO_Alpha_N"/>
    <property type="match status" value="1"/>
</dbReference>
<dbReference type="SUPFAM" id="SSF55961">
    <property type="entry name" value="Bet v1-like"/>
    <property type="match status" value="1"/>
</dbReference>
<sequence>MIPISNYLDPACLLKEMPSLFQKGWQFVSMTDELANDQDFVTLDLPGTAVVVQNFAGALRAFRNVCPHRLNLVQTEERGNRPLICRYHGWAFDSGGRPKTLPPRQEFPSGGDDERLCLQRFHVEICGRFVFVSMEESPPSLTEFLGEFALVLDQLSRVIGPLTNQGTIAHACNWKLLVENVLECYHCGFVHPETFVKGLGIGKKAIADVRIALGHSSSHFPKSPTARDALKARAVAHLIDREYVHESFFHVHIFPNLFISSSEGAAFYVGHAVPISAGETNLRTRFFAPKIDLDDRAQARQDLINRQAVTLGKQVIGEDKTILENVQRGMGAANRLPVLGADEIRIKAFASAYEAAMNG</sequence>
<evidence type="ECO:0000256" key="1">
    <source>
        <dbReference type="ARBA" id="ARBA00001962"/>
    </source>
</evidence>
<evidence type="ECO:0000256" key="3">
    <source>
        <dbReference type="ARBA" id="ARBA00022723"/>
    </source>
</evidence>
<evidence type="ECO:0000313" key="9">
    <source>
        <dbReference type="Proteomes" id="UP000549617"/>
    </source>
</evidence>
<accession>A0A7W9AHS0</accession>
<evidence type="ECO:0000313" key="8">
    <source>
        <dbReference type="EMBL" id="MBB5685736.1"/>
    </source>
</evidence>
<feature type="domain" description="Rieske" evidence="7">
    <location>
        <begin position="25"/>
        <end position="132"/>
    </location>
</feature>
<dbReference type="Pfam" id="PF00848">
    <property type="entry name" value="Ring_hydroxyl_A"/>
    <property type="match status" value="1"/>
</dbReference>
<keyword evidence="9" id="KW-1185">Reference proteome</keyword>
<gene>
    <name evidence="8" type="ORF">FHS49_001752</name>
</gene>
<dbReference type="AlphaFoldDB" id="A0A7W9AHS0"/>
<organism evidence="8 9">
    <name type="scientific">Sphingobium boeckii</name>
    <dbReference type="NCBI Taxonomy" id="1082345"/>
    <lineage>
        <taxon>Bacteria</taxon>
        <taxon>Pseudomonadati</taxon>
        <taxon>Pseudomonadota</taxon>
        <taxon>Alphaproteobacteria</taxon>
        <taxon>Sphingomonadales</taxon>
        <taxon>Sphingomonadaceae</taxon>
        <taxon>Sphingobium</taxon>
    </lineage>
</organism>
<protein>
    <submittedName>
        <fullName evidence="8">Phenylpropionate dioxygenase-like ring-hydroxylating dioxygenase large terminal subunit</fullName>
    </submittedName>
</protein>
<dbReference type="InterPro" id="IPR001663">
    <property type="entry name" value="Rng_hydr_dOase-A"/>
</dbReference>
<comment type="cofactor">
    <cofactor evidence="1">
        <name>Fe cation</name>
        <dbReference type="ChEBI" id="CHEBI:24875"/>
    </cofactor>
</comment>
<dbReference type="PROSITE" id="PS51296">
    <property type="entry name" value="RIESKE"/>
    <property type="match status" value="1"/>
</dbReference>
<evidence type="ECO:0000256" key="2">
    <source>
        <dbReference type="ARBA" id="ARBA00022714"/>
    </source>
</evidence>
<keyword evidence="6" id="KW-0411">Iron-sulfur</keyword>
<dbReference type="SUPFAM" id="SSF50022">
    <property type="entry name" value="ISP domain"/>
    <property type="match status" value="1"/>
</dbReference>
<proteinExistence type="predicted"/>
<dbReference type="PRINTS" id="PR00090">
    <property type="entry name" value="RNGDIOXGNASE"/>
</dbReference>
<evidence type="ECO:0000256" key="5">
    <source>
        <dbReference type="ARBA" id="ARBA00023004"/>
    </source>
</evidence>
<dbReference type="GO" id="GO:0051537">
    <property type="term" value="F:2 iron, 2 sulfur cluster binding"/>
    <property type="evidence" value="ECO:0007669"/>
    <property type="project" value="UniProtKB-KW"/>
</dbReference>
<evidence type="ECO:0000256" key="4">
    <source>
        <dbReference type="ARBA" id="ARBA00023002"/>
    </source>
</evidence>
<dbReference type="Pfam" id="PF00355">
    <property type="entry name" value="Rieske"/>
    <property type="match status" value="1"/>
</dbReference>
<keyword evidence="8" id="KW-0223">Dioxygenase</keyword>
<keyword evidence="4" id="KW-0560">Oxidoreductase</keyword>
<dbReference type="GO" id="GO:0005506">
    <property type="term" value="F:iron ion binding"/>
    <property type="evidence" value="ECO:0007669"/>
    <property type="project" value="InterPro"/>
</dbReference>
<dbReference type="Gene3D" id="3.90.380.10">
    <property type="entry name" value="Naphthalene 1,2-dioxygenase Alpha Subunit, Chain A, domain 1"/>
    <property type="match status" value="1"/>
</dbReference>
<reference evidence="8 9" key="1">
    <citation type="submission" date="2020-08" db="EMBL/GenBank/DDBJ databases">
        <title>Genomic Encyclopedia of Type Strains, Phase IV (KMG-IV): sequencing the most valuable type-strain genomes for metagenomic binning, comparative biology and taxonomic classification.</title>
        <authorList>
            <person name="Goeker M."/>
        </authorList>
    </citation>
    <scope>NUCLEOTIDE SEQUENCE [LARGE SCALE GENOMIC DNA]</scope>
    <source>
        <strain evidence="8 9">DSM 25079</strain>
    </source>
</reference>
<dbReference type="GO" id="GO:0051213">
    <property type="term" value="F:dioxygenase activity"/>
    <property type="evidence" value="ECO:0007669"/>
    <property type="project" value="UniProtKB-KW"/>
</dbReference>
<name>A0A7W9AHS0_9SPHN</name>
<dbReference type="InterPro" id="IPR015879">
    <property type="entry name" value="Ring_hydroxy_dOase_asu_C_dom"/>
</dbReference>
<keyword evidence="2" id="KW-0001">2Fe-2S</keyword>